<dbReference type="InterPro" id="IPR036388">
    <property type="entry name" value="WH-like_DNA-bd_sf"/>
</dbReference>
<proteinExistence type="predicted"/>
<sequence length="156" mass="17141">MQELPVVNQPPRRSGALLENVARKLRVQSAELLTPLGMRPRHLVALTVIREHDGILQRELAAELQLDSTNVVGLLNELEAEDLIERRRSAADRRLHHVLLTEAGHTKLAKAERALEAAEAAVLCGLDVEERNALYELLAKATTPSTSACMEGSLTD</sequence>
<dbReference type="PANTHER" id="PTHR42756:SF1">
    <property type="entry name" value="TRANSCRIPTIONAL REPRESSOR OF EMRAB OPERON"/>
    <property type="match status" value="1"/>
</dbReference>
<dbReference type="PRINTS" id="PR00598">
    <property type="entry name" value="HTHMARR"/>
</dbReference>
<gene>
    <name evidence="5" type="primary">slyA</name>
    <name evidence="5" type="ORF">GCM10011575_30170</name>
</gene>
<dbReference type="SMART" id="SM00347">
    <property type="entry name" value="HTH_MARR"/>
    <property type="match status" value="1"/>
</dbReference>
<evidence type="ECO:0000256" key="3">
    <source>
        <dbReference type="ARBA" id="ARBA00023163"/>
    </source>
</evidence>
<dbReference type="InterPro" id="IPR036390">
    <property type="entry name" value="WH_DNA-bd_sf"/>
</dbReference>
<evidence type="ECO:0000259" key="4">
    <source>
        <dbReference type="PROSITE" id="PS50995"/>
    </source>
</evidence>
<evidence type="ECO:0000256" key="2">
    <source>
        <dbReference type="ARBA" id="ARBA00023125"/>
    </source>
</evidence>
<organism evidence="5 6">
    <name type="scientific">Microlunatus endophyticus</name>
    <dbReference type="NCBI Taxonomy" id="1716077"/>
    <lineage>
        <taxon>Bacteria</taxon>
        <taxon>Bacillati</taxon>
        <taxon>Actinomycetota</taxon>
        <taxon>Actinomycetes</taxon>
        <taxon>Propionibacteriales</taxon>
        <taxon>Propionibacteriaceae</taxon>
        <taxon>Microlunatus</taxon>
    </lineage>
</organism>
<accession>A0A917W6Q5</accession>
<dbReference type="RefSeq" id="WP_188896201.1">
    <property type="nucleotide sequence ID" value="NZ_BMMZ01000007.1"/>
</dbReference>
<dbReference type="InterPro" id="IPR023187">
    <property type="entry name" value="Tscrpt_reg_MarR-type_CS"/>
</dbReference>
<protein>
    <submittedName>
        <fullName evidence="5">MarR family transcriptional regulator</fullName>
    </submittedName>
</protein>
<keyword evidence="2" id="KW-0238">DNA-binding</keyword>
<dbReference type="GO" id="GO:0003700">
    <property type="term" value="F:DNA-binding transcription factor activity"/>
    <property type="evidence" value="ECO:0007669"/>
    <property type="project" value="InterPro"/>
</dbReference>
<comment type="caution">
    <text evidence="5">The sequence shown here is derived from an EMBL/GenBank/DDBJ whole genome shotgun (WGS) entry which is preliminary data.</text>
</comment>
<evidence type="ECO:0000313" key="6">
    <source>
        <dbReference type="Proteomes" id="UP000613840"/>
    </source>
</evidence>
<evidence type="ECO:0000256" key="1">
    <source>
        <dbReference type="ARBA" id="ARBA00023015"/>
    </source>
</evidence>
<dbReference type="InterPro" id="IPR000835">
    <property type="entry name" value="HTH_MarR-typ"/>
</dbReference>
<name>A0A917W6Q5_9ACTN</name>
<keyword evidence="3" id="KW-0804">Transcription</keyword>
<keyword evidence="6" id="KW-1185">Reference proteome</keyword>
<dbReference type="SUPFAM" id="SSF46785">
    <property type="entry name" value="Winged helix' DNA-binding domain"/>
    <property type="match status" value="1"/>
</dbReference>
<dbReference type="PROSITE" id="PS01117">
    <property type="entry name" value="HTH_MARR_1"/>
    <property type="match status" value="1"/>
</dbReference>
<dbReference type="AlphaFoldDB" id="A0A917W6Q5"/>
<keyword evidence="1" id="KW-0805">Transcription regulation</keyword>
<dbReference type="GO" id="GO:0003677">
    <property type="term" value="F:DNA binding"/>
    <property type="evidence" value="ECO:0007669"/>
    <property type="project" value="UniProtKB-KW"/>
</dbReference>
<dbReference type="PROSITE" id="PS50995">
    <property type="entry name" value="HTH_MARR_2"/>
    <property type="match status" value="1"/>
</dbReference>
<dbReference type="Proteomes" id="UP000613840">
    <property type="component" value="Unassembled WGS sequence"/>
</dbReference>
<dbReference type="Pfam" id="PF12802">
    <property type="entry name" value="MarR_2"/>
    <property type="match status" value="1"/>
</dbReference>
<dbReference type="Gene3D" id="1.10.10.10">
    <property type="entry name" value="Winged helix-like DNA-binding domain superfamily/Winged helix DNA-binding domain"/>
    <property type="match status" value="1"/>
</dbReference>
<reference evidence="5" key="1">
    <citation type="journal article" date="2014" name="Int. J. Syst. Evol. Microbiol.">
        <title>Complete genome sequence of Corynebacterium casei LMG S-19264T (=DSM 44701T), isolated from a smear-ripened cheese.</title>
        <authorList>
            <consortium name="US DOE Joint Genome Institute (JGI-PGF)"/>
            <person name="Walter F."/>
            <person name="Albersmeier A."/>
            <person name="Kalinowski J."/>
            <person name="Ruckert C."/>
        </authorList>
    </citation>
    <scope>NUCLEOTIDE SEQUENCE</scope>
    <source>
        <strain evidence="5">CGMCC 4.7306</strain>
    </source>
</reference>
<feature type="domain" description="HTH marR-type" evidence="4">
    <location>
        <begin position="11"/>
        <end position="143"/>
    </location>
</feature>
<dbReference type="EMBL" id="BMMZ01000007">
    <property type="protein sequence ID" value="GGL69508.1"/>
    <property type="molecule type" value="Genomic_DNA"/>
</dbReference>
<evidence type="ECO:0000313" key="5">
    <source>
        <dbReference type="EMBL" id="GGL69508.1"/>
    </source>
</evidence>
<dbReference type="PANTHER" id="PTHR42756">
    <property type="entry name" value="TRANSCRIPTIONAL REGULATOR, MARR"/>
    <property type="match status" value="1"/>
</dbReference>
<reference evidence="5" key="2">
    <citation type="submission" date="2020-09" db="EMBL/GenBank/DDBJ databases">
        <authorList>
            <person name="Sun Q."/>
            <person name="Zhou Y."/>
        </authorList>
    </citation>
    <scope>NUCLEOTIDE SEQUENCE</scope>
    <source>
        <strain evidence="5">CGMCC 4.7306</strain>
    </source>
</reference>